<dbReference type="PANTHER" id="PTHR42795:SF1">
    <property type="entry name" value="ALANINE DEHYDROGENASE"/>
    <property type="match status" value="1"/>
</dbReference>
<dbReference type="AlphaFoldDB" id="W7Y9T9"/>
<dbReference type="SUPFAM" id="SSF52283">
    <property type="entry name" value="Formate/glycerate dehydrogenase catalytic domain-like"/>
    <property type="match status" value="1"/>
</dbReference>
<dbReference type="Pfam" id="PF01262">
    <property type="entry name" value="AlaDh_PNT_C"/>
    <property type="match status" value="1"/>
</dbReference>
<dbReference type="Proteomes" id="UP000019402">
    <property type="component" value="Unassembled WGS sequence"/>
</dbReference>
<dbReference type="eggNOG" id="COG0686">
    <property type="taxonomic scope" value="Bacteria"/>
</dbReference>
<sequence length="160" mass="17224">MPANVKTLAANEMLVREMVRKVDLIIGAVLIPGAKAPKLVTRDMLPTMKQGCVLVDVAIDQGGCFETSKPTTHSEPTYIIDDIIHYTVANMPGAVPLTSTLALTNATLPYAIELANKGWKKACQDNSALKLGLNIVKGDVVYEGVSSAFDLPYRPVEEVL</sequence>
<dbReference type="GO" id="GO:0000286">
    <property type="term" value="F:alanine dehydrogenase activity"/>
    <property type="evidence" value="ECO:0007669"/>
    <property type="project" value="TreeGrafter"/>
</dbReference>
<gene>
    <name evidence="2" type="ORF">JCM21142_72980</name>
</gene>
<dbReference type="InterPro" id="IPR007698">
    <property type="entry name" value="AlaDH/PNT_NAD(H)-bd"/>
</dbReference>
<accession>W7Y9T9</accession>
<organism evidence="2 3">
    <name type="scientific">Saccharicrinis fermentans DSM 9555 = JCM 21142</name>
    <dbReference type="NCBI Taxonomy" id="869213"/>
    <lineage>
        <taxon>Bacteria</taxon>
        <taxon>Pseudomonadati</taxon>
        <taxon>Bacteroidota</taxon>
        <taxon>Bacteroidia</taxon>
        <taxon>Marinilabiliales</taxon>
        <taxon>Marinilabiliaceae</taxon>
        <taxon>Saccharicrinis</taxon>
    </lineage>
</organism>
<evidence type="ECO:0000313" key="2">
    <source>
        <dbReference type="EMBL" id="GAF04283.1"/>
    </source>
</evidence>
<keyword evidence="3" id="KW-1185">Reference proteome</keyword>
<name>W7Y9T9_9BACT</name>
<dbReference type="GO" id="GO:0005886">
    <property type="term" value="C:plasma membrane"/>
    <property type="evidence" value="ECO:0007669"/>
    <property type="project" value="TreeGrafter"/>
</dbReference>
<comment type="caution">
    <text evidence="2">The sequence shown here is derived from an EMBL/GenBank/DDBJ whole genome shotgun (WGS) entry which is preliminary data.</text>
</comment>
<feature type="domain" description="Alanine dehydrogenase/pyridine nucleotide transhydrogenase NAD(H)-binding" evidence="1">
    <location>
        <begin position="1"/>
        <end position="87"/>
    </location>
</feature>
<proteinExistence type="predicted"/>
<dbReference type="EMBL" id="BAMD01000041">
    <property type="protein sequence ID" value="GAF04283.1"/>
    <property type="molecule type" value="Genomic_DNA"/>
</dbReference>
<evidence type="ECO:0000259" key="1">
    <source>
        <dbReference type="SMART" id="SM01002"/>
    </source>
</evidence>
<dbReference type="GO" id="GO:0006524">
    <property type="term" value="P:alanine catabolic process"/>
    <property type="evidence" value="ECO:0007669"/>
    <property type="project" value="TreeGrafter"/>
</dbReference>
<dbReference type="SMART" id="SM01002">
    <property type="entry name" value="AlaDh_PNT_C"/>
    <property type="match status" value="1"/>
</dbReference>
<dbReference type="PANTHER" id="PTHR42795">
    <property type="entry name" value="ALANINE DEHYDROGENASE"/>
    <property type="match status" value="1"/>
</dbReference>
<protein>
    <submittedName>
        <fullName evidence="2">Alanine dehydrogenase 2</fullName>
    </submittedName>
</protein>
<dbReference type="InterPro" id="IPR036291">
    <property type="entry name" value="NAD(P)-bd_dom_sf"/>
</dbReference>
<evidence type="ECO:0000313" key="3">
    <source>
        <dbReference type="Proteomes" id="UP000019402"/>
    </source>
</evidence>
<dbReference type="Gene3D" id="3.40.50.720">
    <property type="entry name" value="NAD(P)-binding Rossmann-like Domain"/>
    <property type="match status" value="1"/>
</dbReference>
<dbReference type="SUPFAM" id="SSF51735">
    <property type="entry name" value="NAD(P)-binding Rossmann-fold domains"/>
    <property type="match status" value="1"/>
</dbReference>
<reference evidence="2 3" key="1">
    <citation type="journal article" date="2014" name="Genome Announc.">
        <title>Draft Genome Sequence of Cytophaga fermentans JCM 21142T, a Facultative Anaerobe Isolated from Marine Mud.</title>
        <authorList>
            <person name="Starns D."/>
            <person name="Oshima K."/>
            <person name="Suda W."/>
            <person name="Iino T."/>
            <person name="Yuki M."/>
            <person name="Inoue J."/>
            <person name="Kitamura K."/>
            <person name="Iida T."/>
            <person name="Darby A."/>
            <person name="Hattori M."/>
            <person name="Ohkuma M."/>
        </authorList>
    </citation>
    <scope>NUCLEOTIDE SEQUENCE [LARGE SCALE GENOMIC DNA]</scope>
    <source>
        <strain evidence="2 3">JCM 21142</strain>
    </source>
</reference>